<feature type="region of interest" description="Disordered" evidence="1">
    <location>
        <begin position="1"/>
        <end position="51"/>
    </location>
</feature>
<keyword evidence="3" id="KW-1185">Reference proteome</keyword>
<evidence type="ECO:0000256" key="1">
    <source>
        <dbReference type="SAM" id="MobiDB-lite"/>
    </source>
</evidence>
<dbReference type="STRING" id="29655.A0A0K9NU21"/>
<dbReference type="GO" id="GO:0005634">
    <property type="term" value="C:nucleus"/>
    <property type="evidence" value="ECO:0000318"/>
    <property type="project" value="GO_Central"/>
</dbReference>
<gene>
    <name evidence="2" type="ORF">ZOSMA_5G01580</name>
</gene>
<dbReference type="GO" id="GO:0003700">
    <property type="term" value="F:DNA-binding transcription factor activity"/>
    <property type="evidence" value="ECO:0007669"/>
    <property type="project" value="InterPro"/>
</dbReference>
<dbReference type="PANTHER" id="PTHR46835">
    <property type="entry name" value="BASIC-LEUCINE ZIPPER (BZIP) TRANSCRIPTION FACTOR FAMILY PROTEIN-RELATED"/>
    <property type="match status" value="1"/>
</dbReference>
<evidence type="ECO:0008006" key="4">
    <source>
        <dbReference type="Google" id="ProtNLM"/>
    </source>
</evidence>
<dbReference type="GO" id="GO:0003677">
    <property type="term" value="F:DNA binding"/>
    <property type="evidence" value="ECO:0000318"/>
    <property type="project" value="GO_Central"/>
</dbReference>
<dbReference type="PANTHER" id="PTHR46835:SF4">
    <property type="entry name" value="B-ZIP PROTEIN"/>
    <property type="match status" value="1"/>
</dbReference>
<dbReference type="InterPro" id="IPR044797">
    <property type="entry name" value="At4g06598-like"/>
</dbReference>
<dbReference type="CDD" id="cd14703">
    <property type="entry name" value="bZIP_plant_RF2"/>
    <property type="match status" value="1"/>
</dbReference>
<feature type="compositionally biased region" description="Polar residues" evidence="1">
    <location>
        <begin position="39"/>
        <end position="48"/>
    </location>
</feature>
<proteinExistence type="predicted"/>
<dbReference type="InterPro" id="IPR044759">
    <property type="entry name" value="bZIP_RF2"/>
</dbReference>
<protein>
    <recommendedName>
        <fullName evidence="4">BZIP domain-containing protein</fullName>
    </recommendedName>
</protein>
<dbReference type="Proteomes" id="UP000036987">
    <property type="component" value="Unassembled WGS sequence"/>
</dbReference>
<dbReference type="EMBL" id="LFYR01001623">
    <property type="protein sequence ID" value="KMZ60291.1"/>
    <property type="molecule type" value="Genomic_DNA"/>
</dbReference>
<dbReference type="GO" id="GO:0045893">
    <property type="term" value="P:positive regulation of DNA-templated transcription"/>
    <property type="evidence" value="ECO:0000318"/>
    <property type="project" value="GO_Central"/>
</dbReference>
<accession>A0A0K9NU21</accession>
<reference evidence="3" key="1">
    <citation type="journal article" date="2016" name="Nature">
        <title>The genome of the seagrass Zostera marina reveals angiosperm adaptation to the sea.</title>
        <authorList>
            <person name="Olsen J.L."/>
            <person name="Rouze P."/>
            <person name="Verhelst B."/>
            <person name="Lin Y.-C."/>
            <person name="Bayer T."/>
            <person name="Collen J."/>
            <person name="Dattolo E."/>
            <person name="De Paoli E."/>
            <person name="Dittami S."/>
            <person name="Maumus F."/>
            <person name="Michel G."/>
            <person name="Kersting A."/>
            <person name="Lauritano C."/>
            <person name="Lohaus R."/>
            <person name="Toepel M."/>
            <person name="Tonon T."/>
            <person name="Vanneste K."/>
            <person name="Amirebrahimi M."/>
            <person name="Brakel J."/>
            <person name="Bostroem C."/>
            <person name="Chovatia M."/>
            <person name="Grimwood J."/>
            <person name="Jenkins J.W."/>
            <person name="Jueterbock A."/>
            <person name="Mraz A."/>
            <person name="Stam W.T."/>
            <person name="Tice H."/>
            <person name="Bornberg-Bauer E."/>
            <person name="Green P.J."/>
            <person name="Pearson G.A."/>
            <person name="Procaccini G."/>
            <person name="Duarte C.M."/>
            <person name="Schmutz J."/>
            <person name="Reusch T.B.H."/>
            <person name="Van de Peer Y."/>
        </authorList>
    </citation>
    <scope>NUCLEOTIDE SEQUENCE [LARGE SCALE GENOMIC DNA]</scope>
    <source>
        <strain evidence="3">cv. Finnish</strain>
    </source>
</reference>
<dbReference type="OrthoDB" id="1906396at2759"/>
<evidence type="ECO:0000313" key="3">
    <source>
        <dbReference type="Proteomes" id="UP000036987"/>
    </source>
</evidence>
<evidence type="ECO:0000313" key="2">
    <source>
        <dbReference type="EMBL" id="KMZ60291.1"/>
    </source>
</evidence>
<feature type="compositionally biased region" description="Polar residues" evidence="1">
    <location>
        <begin position="15"/>
        <end position="29"/>
    </location>
</feature>
<comment type="caution">
    <text evidence="2">The sequence shown here is derived from an EMBL/GenBank/DDBJ whole genome shotgun (WGS) entry which is preliminary data.</text>
</comment>
<dbReference type="OMA" id="LEASHPW"/>
<sequence>MSRVAQLPPRIPIRNTVSSDHIANPSSQKGGKPLLPHQKSPSQSSSYFEQHHQSWVDDHLDDHRTFTNLPPLRRTVSEPVAILEENLSFDFSQFQLDEESSYEAKSCGDHNNLYCGLESNGLYGPNSPRRMENLNHSESTVVSAIFESVNSNAFQYVSANSPSKFDVNELNGNGVNFPCVTFEQGRPSKRHTGQRSRVRKLQYIAELEQTVNLFQTLEADLAAKVASLFQQRAGLSIENSTLKQKITSLRKEKMMKDGQCQSLKNELKKLNTRFPHLCKSWNTSSTWLPQEKISKGSSGSGANWQIPDMGGKLNLQEKQPAIPQRHGFRSHDSI</sequence>
<organism evidence="2 3">
    <name type="scientific">Zostera marina</name>
    <name type="common">Eelgrass</name>
    <dbReference type="NCBI Taxonomy" id="29655"/>
    <lineage>
        <taxon>Eukaryota</taxon>
        <taxon>Viridiplantae</taxon>
        <taxon>Streptophyta</taxon>
        <taxon>Embryophyta</taxon>
        <taxon>Tracheophyta</taxon>
        <taxon>Spermatophyta</taxon>
        <taxon>Magnoliopsida</taxon>
        <taxon>Liliopsida</taxon>
        <taxon>Zosteraceae</taxon>
        <taxon>Zostera</taxon>
    </lineage>
</organism>
<dbReference type="AlphaFoldDB" id="A0A0K9NU21"/>
<name>A0A0K9NU21_ZOSMR</name>